<protein>
    <submittedName>
        <fullName evidence="6">Methionine aminopeptidase</fullName>
        <ecNumber evidence="6">3.4.11.18</ecNumber>
    </submittedName>
</protein>
<reference evidence="6" key="1">
    <citation type="submission" date="2018-06" db="EMBL/GenBank/DDBJ databases">
        <authorList>
            <person name="Zhirakovskaya E."/>
        </authorList>
    </citation>
    <scope>NUCLEOTIDE SEQUENCE</scope>
</reference>
<evidence type="ECO:0000256" key="1">
    <source>
        <dbReference type="ARBA" id="ARBA00022438"/>
    </source>
</evidence>
<dbReference type="GO" id="GO:0005829">
    <property type="term" value="C:cytosol"/>
    <property type="evidence" value="ECO:0007669"/>
    <property type="project" value="TreeGrafter"/>
</dbReference>
<dbReference type="SUPFAM" id="SSF55920">
    <property type="entry name" value="Creatinase/aminopeptidase"/>
    <property type="match status" value="1"/>
</dbReference>
<keyword evidence="3" id="KW-0479">Metal-binding</keyword>
<name>A0A3B0S6C1_9ZZZZ</name>
<evidence type="ECO:0000256" key="2">
    <source>
        <dbReference type="ARBA" id="ARBA00022670"/>
    </source>
</evidence>
<sequence length="287" mass="31380">MIMRAIENLKFPTKRIRRYLDDYPHGPITLHTEADFRSMLKIGRIAADVLDYITPHVAPGISTAELDRKIHSQMTERGVIPATIGYNGYRHASCISVNHVAVHGIPSDRKILKKGDIVNIDVTPRLDGPPSNHWHGDTSRMFMVGKVSVKAKRLLEATEKSLAAGILAARPGNRLGDIGIACGQVAKRYGYHIATDYCGHGIGLTFHDSPEVIHVEPENMGPLLLPGMIFTIEPILNAGKPDVKILSDGWTAVTRDRKPSAQAEHTVGISEDGLVIFTKSHLSAAIL</sequence>
<dbReference type="HAMAP" id="MF_01974">
    <property type="entry name" value="MetAP_1"/>
    <property type="match status" value="1"/>
</dbReference>
<gene>
    <name evidence="6" type="ORF">MNBD_ALPHA01-838</name>
</gene>
<dbReference type="GO" id="GO:0006508">
    <property type="term" value="P:proteolysis"/>
    <property type="evidence" value="ECO:0007669"/>
    <property type="project" value="UniProtKB-KW"/>
</dbReference>
<dbReference type="CDD" id="cd01086">
    <property type="entry name" value="MetAP1"/>
    <property type="match status" value="1"/>
</dbReference>
<evidence type="ECO:0000256" key="3">
    <source>
        <dbReference type="ARBA" id="ARBA00022723"/>
    </source>
</evidence>
<proteinExistence type="inferred from homology"/>
<feature type="domain" description="Peptidase M24" evidence="5">
    <location>
        <begin position="38"/>
        <end position="270"/>
    </location>
</feature>
<dbReference type="InterPro" id="IPR000994">
    <property type="entry name" value="Pept_M24"/>
</dbReference>
<dbReference type="EMBL" id="UOEJ01000135">
    <property type="protein sequence ID" value="VAW00478.1"/>
    <property type="molecule type" value="Genomic_DNA"/>
</dbReference>
<evidence type="ECO:0000313" key="6">
    <source>
        <dbReference type="EMBL" id="VAW00478.1"/>
    </source>
</evidence>
<dbReference type="InterPro" id="IPR001714">
    <property type="entry name" value="Pept_M24_MAP"/>
</dbReference>
<dbReference type="GO" id="GO:0004239">
    <property type="term" value="F:initiator methionyl aminopeptidase activity"/>
    <property type="evidence" value="ECO:0007669"/>
    <property type="project" value="UniProtKB-EC"/>
</dbReference>
<dbReference type="Pfam" id="PF00557">
    <property type="entry name" value="Peptidase_M24"/>
    <property type="match status" value="1"/>
</dbReference>
<evidence type="ECO:0000256" key="4">
    <source>
        <dbReference type="ARBA" id="ARBA00022801"/>
    </source>
</evidence>
<dbReference type="InterPro" id="IPR036005">
    <property type="entry name" value="Creatinase/aminopeptidase-like"/>
</dbReference>
<dbReference type="PRINTS" id="PR00599">
    <property type="entry name" value="MAPEPTIDASE"/>
</dbReference>
<keyword evidence="1 6" id="KW-0031">Aminopeptidase</keyword>
<dbReference type="NCBIfam" id="TIGR00500">
    <property type="entry name" value="met_pdase_I"/>
    <property type="match status" value="1"/>
</dbReference>
<dbReference type="EC" id="3.4.11.18" evidence="6"/>
<evidence type="ECO:0000259" key="5">
    <source>
        <dbReference type="Pfam" id="PF00557"/>
    </source>
</evidence>
<keyword evidence="4 6" id="KW-0378">Hydrolase</keyword>
<keyword evidence="2" id="KW-0645">Protease</keyword>
<dbReference type="PANTHER" id="PTHR43330">
    <property type="entry name" value="METHIONINE AMINOPEPTIDASE"/>
    <property type="match status" value="1"/>
</dbReference>
<dbReference type="Gene3D" id="3.90.230.10">
    <property type="entry name" value="Creatinase/methionine aminopeptidase superfamily"/>
    <property type="match status" value="1"/>
</dbReference>
<dbReference type="AlphaFoldDB" id="A0A3B0S6C1"/>
<dbReference type="GO" id="GO:0046872">
    <property type="term" value="F:metal ion binding"/>
    <property type="evidence" value="ECO:0007669"/>
    <property type="project" value="UniProtKB-KW"/>
</dbReference>
<dbReference type="InterPro" id="IPR002467">
    <property type="entry name" value="Pept_M24A_MAP1"/>
</dbReference>
<dbReference type="PANTHER" id="PTHR43330:SF27">
    <property type="entry name" value="METHIONINE AMINOPEPTIDASE"/>
    <property type="match status" value="1"/>
</dbReference>
<organism evidence="6">
    <name type="scientific">hydrothermal vent metagenome</name>
    <dbReference type="NCBI Taxonomy" id="652676"/>
    <lineage>
        <taxon>unclassified sequences</taxon>
        <taxon>metagenomes</taxon>
        <taxon>ecological metagenomes</taxon>
    </lineage>
</organism>
<accession>A0A3B0S6C1</accession>
<dbReference type="PROSITE" id="PS00680">
    <property type="entry name" value="MAP_1"/>
    <property type="match status" value="1"/>
</dbReference>
<dbReference type="GO" id="GO:0070006">
    <property type="term" value="F:metalloaminopeptidase activity"/>
    <property type="evidence" value="ECO:0007669"/>
    <property type="project" value="InterPro"/>
</dbReference>